<dbReference type="InterPro" id="IPR036388">
    <property type="entry name" value="WH-like_DNA-bd_sf"/>
</dbReference>
<dbReference type="FunFam" id="1.10.10.10:FF:000087">
    <property type="entry name" value="Transcriptional adapter 2"/>
    <property type="match status" value="1"/>
</dbReference>
<feature type="compositionally biased region" description="Basic residues" evidence="1">
    <location>
        <begin position="1"/>
        <end position="12"/>
    </location>
</feature>
<evidence type="ECO:0000256" key="1">
    <source>
        <dbReference type="SAM" id="MobiDB-lite"/>
    </source>
</evidence>
<comment type="caution">
    <text evidence="3">The sequence shown here is derived from an EMBL/GenBank/DDBJ whole genome shotgun (WGS) entry which is preliminary data.</text>
</comment>
<dbReference type="PROSITE" id="PS50934">
    <property type="entry name" value="SWIRM"/>
    <property type="match status" value="1"/>
</dbReference>
<dbReference type="Gene3D" id="1.10.10.10">
    <property type="entry name" value="Winged helix-like DNA-binding domain superfamily/Winged helix DNA-binding domain"/>
    <property type="match status" value="1"/>
</dbReference>
<reference evidence="3" key="1">
    <citation type="submission" date="2021-06" db="EMBL/GenBank/DDBJ databases">
        <authorList>
            <person name="Kallberg Y."/>
            <person name="Tangrot J."/>
            <person name="Rosling A."/>
        </authorList>
    </citation>
    <scope>NUCLEOTIDE SEQUENCE</scope>
    <source>
        <strain evidence="3">FL130A</strain>
    </source>
</reference>
<evidence type="ECO:0000313" key="3">
    <source>
        <dbReference type="EMBL" id="CAG8562259.1"/>
    </source>
</evidence>
<evidence type="ECO:0000313" key="4">
    <source>
        <dbReference type="Proteomes" id="UP000789508"/>
    </source>
</evidence>
<feature type="region of interest" description="Disordered" evidence="1">
    <location>
        <begin position="1"/>
        <end position="23"/>
    </location>
</feature>
<organism evidence="3 4">
    <name type="scientific">Ambispora leptoticha</name>
    <dbReference type="NCBI Taxonomy" id="144679"/>
    <lineage>
        <taxon>Eukaryota</taxon>
        <taxon>Fungi</taxon>
        <taxon>Fungi incertae sedis</taxon>
        <taxon>Mucoromycota</taxon>
        <taxon>Glomeromycotina</taxon>
        <taxon>Glomeromycetes</taxon>
        <taxon>Archaeosporales</taxon>
        <taxon>Ambisporaceae</taxon>
        <taxon>Ambispora</taxon>
    </lineage>
</organism>
<protein>
    <submittedName>
        <fullName evidence="3">4882_t:CDS:1</fullName>
    </submittedName>
</protein>
<dbReference type="Proteomes" id="UP000789508">
    <property type="component" value="Unassembled WGS sequence"/>
</dbReference>
<feature type="domain" description="SWIRM" evidence="2">
    <location>
        <begin position="102"/>
        <end position="190"/>
    </location>
</feature>
<keyword evidence="4" id="KW-1185">Reference proteome</keyword>
<sequence>MKRQKPPRKNPHPVRSPSKEDFSDSSINFTCQVYNIYMQNPRLLLDSNTVHSYSRSKHENLVKSSIDKTKPPLQLQKPVSRLLHEIESLEYNQGLLDHIKRPKIIWKGMPHDIRNESYFEMLHHVEAQVVSTLRMTPIQYLNTKLAILSVAREFEDRGLSFRKVDAQRAVRIDVNKACKLWEFFHDVGWF</sequence>
<dbReference type="GO" id="GO:0010468">
    <property type="term" value="P:regulation of gene expression"/>
    <property type="evidence" value="ECO:0007669"/>
    <property type="project" value="UniProtKB-ARBA"/>
</dbReference>
<evidence type="ECO:0000259" key="2">
    <source>
        <dbReference type="PROSITE" id="PS50934"/>
    </source>
</evidence>
<gene>
    <name evidence="3" type="ORF">ALEPTO_LOCUS6406</name>
</gene>
<dbReference type="OrthoDB" id="5598695at2759"/>
<accession>A0A9N9BBE7</accession>
<name>A0A9N9BBE7_9GLOM</name>
<dbReference type="InterPro" id="IPR009057">
    <property type="entry name" value="Homeodomain-like_sf"/>
</dbReference>
<dbReference type="InterPro" id="IPR007526">
    <property type="entry name" value="SWIRM"/>
</dbReference>
<dbReference type="EMBL" id="CAJVPS010002193">
    <property type="protein sequence ID" value="CAG8562259.1"/>
    <property type="molecule type" value="Genomic_DNA"/>
</dbReference>
<dbReference type="SUPFAM" id="SSF46689">
    <property type="entry name" value="Homeodomain-like"/>
    <property type="match status" value="1"/>
</dbReference>
<proteinExistence type="predicted"/>
<dbReference type="Pfam" id="PF04433">
    <property type="entry name" value="SWIRM"/>
    <property type="match status" value="1"/>
</dbReference>
<dbReference type="AlphaFoldDB" id="A0A9N9BBE7"/>